<evidence type="ECO:0000259" key="9">
    <source>
        <dbReference type="Pfam" id="PF03710"/>
    </source>
</evidence>
<dbReference type="Proteomes" id="UP000244867">
    <property type="component" value="Unassembled WGS sequence"/>
</dbReference>
<protein>
    <recommendedName>
        <fullName evidence="7">Bifunctional glutamine synthetase adenylyltransferase/adenylyl-removing enzyme</fullName>
    </recommendedName>
    <alternativeName>
        <fullName evidence="7">ATP:glutamine synthetase adenylyltransferase</fullName>
    </alternativeName>
    <alternativeName>
        <fullName evidence="7">ATase</fullName>
    </alternativeName>
    <domain>
        <recommendedName>
            <fullName evidence="7">Glutamine synthetase adenylyl-L-tyrosine phosphorylase</fullName>
            <ecNumber evidence="7">2.7.7.89</ecNumber>
        </recommendedName>
        <alternativeName>
            <fullName evidence="7">Adenylyl removase</fullName>
            <shortName evidence="7">AR</shortName>
            <shortName evidence="7">AT-N</shortName>
        </alternativeName>
    </domain>
    <domain>
        <recommendedName>
            <fullName evidence="7">Glutamine synthetase adenylyl transferase</fullName>
            <ecNumber evidence="7">2.7.7.42</ecNumber>
        </recommendedName>
        <alternativeName>
            <fullName evidence="7">Adenylyl transferase</fullName>
            <shortName evidence="7">AT</shortName>
            <shortName evidence="7">AT-C</shortName>
        </alternativeName>
    </domain>
</protein>
<evidence type="ECO:0000256" key="6">
    <source>
        <dbReference type="ARBA" id="ARBA00023268"/>
    </source>
</evidence>
<dbReference type="EMBL" id="PYXZ01000013">
    <property type="protein sequence ID" value="PUA79033.1"/>
    <property type="molecule type" value="Genomic_DNA"/>
</dbReference>
<comment type="catalytic activity">
    <reaction evidence="7">
        <text>[glutamine synthetase]-O(4)-(5'-adenylyl)-L-tyrosine + phosphate = [glutamine synthetase]-L-tyrosine + ADP</text>
        <dbReference type="Rhea" id="RHEA:43716"/>
        <dbReference type="Rhea" id="RHEA-COMP:10660"/>
        <dbReference type="Rhea" id="RHEA-COMP:10661"/>
        <dbReference type="ChEBI" id="CHEBI:43474"/>
        <dbReference type="ChEBI" id="CHEBI:46858"/>
        <dbReference type="ChEBI" id="CHEBI:83624"/>
        <dbReference type="ChEBI" id="CHEBI:456216"/>
        <dbReference type="EC" id="2.7.7.89"/>
    </reaction>
</comment>
<evidence type="ECO:0000313" key="12">
    <source>
        <dbReference type="Proteomes" id="UP000244867"/>
    </source>
</evidence>
<dbReference type="HAMAP" id="MF_00802">
    <property type="entry name" value="GlnE"/>
    <property type="match status" value="1"/>
</dbReference>
<dbReference type="InterPro" id="IPR043519">
    <property type="entry name" value="NT_sf"/>
</dbReference>
<dbReference type="EC" id="2.7.7.89" evidence="7"/>
<proteinExistence type="inferred from homology"/>
<comment type="catalytic activity">
    <reaction evidence="7">
        <text>[glutamine synthetase]-L-tyrosine + ATP = [glutamine synthetase]-O(4)-(5'-adenylyl)-L-tyrosine + diphosphate</text>
        <dbReference type="Rhea" id="RHEA:18589"/>
        <dbReference type="Rhea" id="RHEA-COMP:10660"/>
        <dbReference type="Rhea" id="RHEA-COMP:10661"/>
        <dbReference type="ChEBI" id="CHEBI:30616"/>
        <dbReference type="ChEBI" id="CHEBI:33019"/>
        <dbReference type="ChEBI" id="CHEBI:46858"/>
        <dbReference type="ChEBI" id="CHEBI:83624"/>
        <dbReference type="EC" id="2.7.7.42"/>
    </reaction>
</comment>
<evidence type="ECO:0000256" key="4">
    <source>
        <dbReference type="ARBA" id="ARBA00022840"/>
    </source>
</evidence>
<dbReference type="PANTHER" id="PTHR30621:SF0">
    <property type="entry name" value="BIFUNCTIONAL GLUTAMINE SYNTHETASE ADENYLYLTRANSFERASE_ADENYLYL-REMOVING ENZYME"/>
    <property type="match status" value="1"/>
</dbReference>
<feature type="region of interest" description="Disordered" evidence="8">
    <location>
        <begin position="1"/>
        <end position="22"/>
    </location>
</feature>
<feature type="domain" description="Glutamate-ammonia ligase adenylyltransferase repeated" evidence="9">
    <location>
        <begin position="105"/>
        <end position="345"/>
    </location>
</feature>
<dbReference type="GO" id="GO:0005524">
    <property type="term" value="F:ATP binding"/>
    <property type="evidence" value="ECO:0007669"/>
    <property type="project" value="UniProtKB-UniRule"/>
</dbReference>
<keyword evidence="6 7" id="KW-0511">Multifunctional enzyme</keyword>
<dbReference type="Gene3D" id="1.20.120.330">
    <property type="entry name" value="Nucleotidyltransferases domain 2"/>
    <property type="match status" value="2"/>
</dbReference>
<feature type="domain" description="Glutamate-ammonia ligase adenylyltransferase repeated" evidence="9">
    <location>
        <begin position="615"/>
        <end position="850"/>
    </location>
</feature>
<dbReference type="GO" id="GO:0000287">
    <property type="term" value="F:magnesium ion binding"/>
    <property type="evidence" value="ECO:0007669"/>
    <property type="project" value="UniProtKB-UniRule"/>
</dbReference>
<sequence length="1018" mass="110557">MAHGRTRSRGDRGRPPRPAGHRIVGVTTQRPRTAGSLVRLGFLDGAAAAAGLDRLGELGPEICTPLAASADPDAALAGLLRLADAVENRAELLEAVADDEGTAMRLCSVLGASEALTAHLVRHPDQWRDLTDPTIGATRAPAFAMRAALLASVGADPQVAEPVATLPDAAAVDALRVAYRRILLRLAARDLAHHLPVDDAAAEIADLAAGTLEAALAVARARVGEAARTTRLAVIAMGKCGGRELNYVSDVDVVFVFAPVEGADEGGALRAATQLASQLMQVCSDHTAEGTIWPVDANLRPEGASGPLVRTLASHRGYYEKWAKTWEFQALLKARPVAGDLALGEDYVRMIEPMVWSAAERDGFVHDVQAMRRRVLDHIPAHEAERQLKLGSGGLRDVEFAVQLLQLVHGRADPAIRARATLSALAELTDGGYVGREDGEALHDAYAFLRTLEHRIQLHRLRRTHVVPDDEASLRRLGRSLGMHSEPVAELDRQWKYHRREVRRLHEKLFYRPLLAAVAKLASSDARLSLDAAEARLSALGYDDPKGALRHLEALTSGVSRTSDIQRTLLPVMLEWLADSPDPDAGLFGFRRLSESLGRSPWYLKMLRDEGEVAERLAFLLGTSRYATDLLEREPQGVRMLGGDLSPLSAEALTTEMLSVASRQSDPEEAVRAVRAVRRRELLRIACGNLVAGTDVALVGAGLSRLTDATLEATLTVAMDAVRVARGLDEEPTRMAVVAMGRYGGFELSYGSDADVMFVHEAREGVEAQVAAAYAQAVVGELRRLLSLPASDPPLVVDADLRPEGKQGPMVRTLASYEAYYAKWSHVWEFQALLRADAVVGDPELRARFTALIDPLRFPSEGISPDDVVEVRRIKARVDDERLPRGADPNTHLKLGRGGLADVEWTVQLLQMRHAGTVPELRTPQTLAALEAAVAADLVAAEDAEVLADSWRLVSRMRNAVTLVRGKPSDQVPRDATERAAVARVLGYAAGDSDRMVNDYLRTTRRAHAMVEKVFWEE</sequence>
<dbReference type="Gene3D" id="3.30.460.10">
    <property type="entry name" value="Beta Polymerase, domain 2"/>
    <property type="match status" value="2"/>
</dbReference>
<keyword evidence="12" id="KW-1185">Reference proteome</keyword>
<evidence type="ECO:0000313" key="11">
    <source>
        <dbReference type="EMBL" id="PUA79033.1"/>
    </source>
</evidence>
<dbReference type="OrthoDB" id="9759366at2"/>
<reference evidence="11 12" key="1">
    <citation type="submission" date="2018-03" db="EMBL/GenBank/DDBJ databases">
        <authorList>
            <person name="Keele B.F."/>
        </authorList>
    </citation>
    <scope>NUCLEOTIDE SEQUENCE [LARGE SCALE GENOMIC DNA]</scope>
    <source>
        <strain evidence="11 12">IB-3</strain>
    </source>
</reference>
<dbReference type="PANTHER" id="PTHR30621">
    <property type="entry name" value="GLUTAMINE SYNTHETASE ADENYLYLTRANSFERASE"/>
    <property type="match status" value="1"/>
</dbReference>
<evidence type="ECO:0000256" key="5">
    <source>
        <dbReference type="ARBA" id="ARBA00022842"/>
    </source>
</evidence>
<evidence type="ECO:0000256" key="8">
    <source>
        <dbReference type="SAM" id="MobiDB-lite"/>
    </source>
</evidence>
<dbReference type="GO" id="GO:0008882">
    <property type="term" value="F:[glutamate-ammonia-ligase] adenylyltransferase activity"/>
    <property type="evidence" value="ECO:0007669"/>
    <property type="project" value="UniProtKB-UniRule"/>
</dbReference>
<comment type="similarity">
    <text evidence="7">Belongs to the GlnE family.</text>
</comment>
<name>A0A2R7YRV5_9ACTN</name>
<comment type="caution">
    <text evidence="11">The sequence shown here is derived from an EMBL/GenBank/DDBJ whole genome shotgun (WGS) entry which is preliminary data.</text>
</comment>
<evidence type="ECO:0000256" key="7">
    <source>
        <dbReference type="HAMAP-Rule" id="MF_00802"/>
    </source>
</evidence>
<dbReference type="GO" id="GO:0047388">
    <property type="term" value="F:[glutamine synthetase]-adenylyl-L-tyrosine phosphorylase activity"/>
    <property type="evidence" value="ECO:0007669"/>
    <property type="project" value="UniProtKB-EC"/>
</dbReference>
<keyword evidence="5 7" id="KW-0460">Magnesium</keyword>
<feature type="region of interest" description="Adenylyl transferase" evidence="7">
    <location>
        <begin position="522"/>
        <end position="1018"/>
    </location>
</feature>
<keyword evidence="2 7" id="KW-0548">Nucleotidyltransferase</keyword>
<organism evidence="11 12">
    <name type="scientific">Nocardioides currus</name>
    <dbReference type="NCBI Taxonomy" id="2133958"/>
    <lineage>
        <taxon>Bacteria</taxon>
        <taxon>Bacillati</taxon>
        <taxon>Actinomycetota</taxon>
        <taxon>Actinomycetes</taxon>
        <taxon>Propionibacteriales</taxon>
        <taxon>Nocardioidaceae</taxon>
        <taxon>Nocardioides</taxon>
    </lineage>
</organism>
<dbReference type="InterPro" id="IPR013546">
    <property type="entry name" value="PII_UdlTrfase/GS_AdlTrfase"/>
</dbReference>
<dbReference type="GO" id="GO:0005829">
    <property type="term" value="C:cytosol"/>
    <property type="evidence" value="ECO:0007669"/>
    <property type="project" value="TreeGrafter"/>
</dbReference>
<dbReference type="AlphaFoldDB" id="A0A2R7YRV5"/>
<keyword evidence="3 7" id="KW-0547">Nucleotide-binding</keyword>
<comment type="cofactor">
    <cofactor evidence="7">
        <name>Mg(2+)</name>
        <dbReference type="ChEBI" id="CHEBI:18420"/>
    </cofactor>
</comment>
<evidence type="ECO:0000259" key="10">
    <source>
        <dbReference type="Pfam" id="PF08335"/>
    </source>
</evidence>
<dbReference type="CDD" id="cd05401">
    <property type="entry name" value="NT_GlnE_GlnD_like"/>
    <property type="match status" value="2"/>
</dbReference>
<dbReference type="EC" id="2.7.7.42" evidence="7"/>
<dbReference type="NCBIfam" id="NF010707">
    <property type="entry name" value="PRK14109.1"/>
    <property type="match status" value="1"/>
</dbReference>
<dbReference type="Pfam" id="PF03710">
    <property type="entry name" value="GlnE"/>
    <property type="match status" value="2"/>
</dbReference>
<keyword evidence="4 7" id="KW-0067">ATP-binding</keyword>
<evidence type="ECO:0000256" key="2">
    <source>
        <dbReference type="ARBA" id="ARBA00022695"/>
    </source>
</evidence>
<comment type="function">
    <text evidence="7">Involved in the regulation of glutamine synthetase GlnA, a key enzyme in the process to assimilate ammonia. When cellular nitrogen levels are high, the C-terminal adenylyl transferase (AT) inactivates GlnA by covalent transfer of an adenylyl group from ATP to specific tyrosine residue of GlnA, thus reducing its activity. Conversely, when nitrogen levels are low, the N-terminal adenylyl removase (AR) activates GlnA by removing the adenylyl group by phosphorolysis, increasing its activity. The regulatory region of GlnE binds the signal transduction protein PII (GlnB) which indicates the nitrogen status of the cell.</text>
</comment>
<dbReference type="InterPro" id="IPR023057">
    <property type="entry name" value="GlnE"/>
</dbReference>
<evidence type="ECO:0000256" key="3">
    <source>
        <dbReference type="ARBA" id="ARBA00022741"/>
    </source>
</evidence>
<accession>A0A2R7YRV5</accession>
<dbReference type="Pfam" id="PF08335">
    <property type="entry name" value="GlnD_UR_UTase"/>
    <property type="match status" value="2"/>
</dbReference>
<keyword evidence="1 7" id="KW-0808">Transferase</keyword>
<feature type="domain" description="PII-uridylyltransferase/Glutamine-synthetase adenylyltransferase" evidence="10">
    <location>
        <begin position="370"/>
        <end position="510"/>
    </location>
</feature>
<evidence type="ECO:0000256" key="1">
    <source>
        <dbReference type="ARBA" id="ARBA00022679"/>
    </source>
</evidence>
<dbReference type="InterPro" id="IPR005190">
    <property type="entry name" value="GlnE_rpt_dom"/>
</dbReference>
<gene>
    <name evidence="7" type="primary">glnE</name>
    <name evidence="11" type="ORF">C7S10_21400</name>
</gene>
<feature type="domain" description="PII-uridylyltransferase/Glutamine-synthetase adenylyltransferase" evidence="10">
    <location>
        <begin position="874"/>
        <end position="1014"/>
    </location>
</feature>
<dbReference type="GO" id="GO:0000820">
    <property type="term" value="P:regulation of glutamine family amino acid metabolic process"/>
    <property type="evidence" value="ECO:0007669"/>
    <property type="project" value="UniProtKB-UniRule"/>
</dbReference>
<feature type="region of interest" description="Adenylyl removase" evidence="7">
    <location>
        <begin position="1"/>
        <end position="514"/>
    </location>
</feature>
<dbReference type="SUPFAM" id="SSF81301">
    <property type="entry name" value="Nucleotidyltransferase"/>
    <property type="match status" value="2"/>
</dbReference>
<dbReference type="SUPFAM" id="SSF81593">
    <property type="entry name" value="Nucleotidyltransferase substrate binding subunit/domain"/>
    <property type="match status" value="2"/>
</dbReference>